<dbReference type="PROSITE" id="PS51155">
    <property type="entry name" value="CHIT_BIND_RR_2"/>
    <property type="match status" value="1"/>
</dbReference>
<accession>A0AAV4SJV2</accession>
<evidence type="ECO:0000313" key="4">
    <source>
        <dbReference type="Proteomes" id="UP001054837"/>
    </source>
</evidence>
<feature type="chain" id="PRO_5043461615" evidence="2">
    <location>
        <begin position="18"/>
        <end position="357"/>
    </location>
</feature>
<proteinExistence type="predicted"/>
<dbReference type="EMBL" id="BPLQ01007820">
    <property type="protein sequence ID" value="GIY32522.1"/>
    <property type="molecule type" value="Genomic_DNA"/>
</dbReference>
<dbReference type="GO" id="GO:0062129">
    <property type="term" value="C:chitin-based extracellular matrix"/>
    <property type="evidence" value="ECO:0007669"/>
    <property type="project" value="TreeGrafter"/>
</dbReference>
<reference evidence="3 4" key="1">
    <citation type="submission" date="2021-06" db="EMBL/GenBank/DDBJ databases">
        <title>Caerostris darwini draft genome.</title>
        <authorList>
            <person name="Kono N."/>
            <person name="Arakawa K."/>
        </authorList>
    </citation>
    <scope>NUCLEOTIDE SEQUENCE [LARGE SCALE GENOMIC DNA]</scope>
</reference>
<dbReference type="Proteomes" id="UP001054837">
    <property type="component" value="Unassembled WGS sequence"/>
</dbReference>
<feature type="signal peptide" evidence="2">
    <location>
        <begin position="1"/>
        <end position="17"/>
    </location>
</feature>
<dbReference type="InterPro" id="IPR000618">
    <property type="entry name" value="Insect_cuticle"/>
</dbReference>
<dbReference type="GO" id="GO:0008010">
    <property type="term" value="F:structural constituent of chitin-based larval cuticle"/>
    <property type="evidence" value="ECO:0007669"/>
    <property type="project" value="TreeGrafter"/>
</dbReference>
<dbReference type="PANTHER" id="PTHR10380">
    <property type="entry name" value="CUTICLE PROTEIN"/>
    <property type="match status" value="1"/>
</dbReference>
<dbReference type="PANTHER" id="PTHR10380:SF235">
    <property type="entry name" value="CUTICULAR PROTEIN 73D, ISOFORM B"/>
    <property type="match status" value="1"/>
</dbReference>
<comment type="caution">
    <text evidence="3">The sequence shown here is derived from an EMBL/GenBank/DDBJ whole genome shotgun (WGS) entry which is preliminary data.</text>
</comment>
<dbReference type="Pfam" id="PF00379">
    <property type="entry name" value="Chitin_bind_4"/>
    <property type="match status" value="1"/>
</dbReference>
<evidence type="ECO:0000313" key="3">
    <source>
        <dbReference type="EMBL" id="GIY32522.1"/>
    </source>
</evidence>
<keyword evidence="4" id="KW-1185">Reference proteome</keyword>
<evidence type="ECO:0000256" key="2">
    <source>
        <dbReference type="SAM" id="SignalP"/>
    </source>
</evidence>
<organism evidence="3 4">
    <name type="scientific">Caerostris darwini</name>
    <dbReference type="NCBI Taxonomy" id="1538125"/>
    <lineage>
        <taxon>Eukaryota</taxon>
        <taxon>Metazoa</taxon>
        <taxon>Ecdysozoa</taxon>
        <taxon>Arthropoda</taxon>
        <taxon>Chelicerata</taxon>
        <taxon>Arachnida</taxon>
        <taxon>Araneae</taxon>
        <taxon>Araneomorphae</taxon>
        <taxon>Entelegynae</taxon>
        <taxon>Araneoidea</taxon>
        <taxon>Araneidae</taxon>
        <taxon>Caerostris</taxon>
    </lineage>
</organism>
<evidence type="ECO:0000256" key="1">
    <source>
        <dbReference type="PROSITE-ProRule" id="PRU00497"/>
    </source>
</evidence>
<dbReference type="InterPro" id="IPR050468">
    <property type="entry name" value="Cuticle_Struct_Prot"/>
</dbReference>
<gene>
    <name evidence="3" type="primary">AVEN_183656_1</name>
    <name evidence="3" type="ORF">CDAR_108551</name>
</gene>
<name>A0AAV4SJV2_9ARAC</name>
<sequence length="357" mass="40839">MMYKILLIGIFCTLCESAVLNNPNRNGEIPEENEPKNPRIPYNFEYDSRDKNGTSLFRKETSDGAGKVEGRYGYKDMFGIERIVEYIADENGYRAKIQTNEPGIENRNPAGVEFYTDFSNRNGQELRRNSDNAVEATTKPETTEEEKTNLVAEKVDALINNQYSGVVHRHPSSPKSQHYLFPQKQDQHLNQYVSLRLAEPHQQTGKSSLQLEERSIPEEFRYAQAVPAAFEGKQQIEIINTQVPMVQYVSPKHQHEGGNVHRQLIAIPLNQYYEPQNQQSSPIQNTELSTTTEAQQISSQAIQPQVQHYYVLPNQPKSQSQEDTVSAIPLSYGHTSLESQKYTPLDKHIRSLSEYYQ</sequence>
<dbReference type="AlphaFoldDB" id="A0AAV4SJV2"/>
<keyword evidence="1" id="KW-0193">Cuticle</keyword>
<protein>
    <submittedName>
        <fullName evidence="3">Uncharacterized protein</fullName>
    </submittedName>
</protein>
<keyword evidence="2" id="KW-0732">Signal</keyword>